<dbReference type="GO" id="GO:0047480">
    <property type="term" value="F:UDP-N-acetylmuramoyl-tripeptide-D-alanyl-D-alanine ligase activity"/>
    <property type="evidence" value="ECO:0007669"/>
    <property type="project" value="UniProtKB-UniRule"/>
</dbReference>
<dbReference type="HAMAP" id="MF_02019">
    <property type="entry name" value="MurF"/>
    <property type="match status" value="1"/>
</dbReference>
<dbReference type="SUPFAM" id="SSF53623">
    <property type="entry name" value="MurD-like peptide ligases, catalytic domain"/>
    <property type="match status" value="1"/>
</dbReference>
<evidence type="ECO:0000256" key="6">
    <source>
        <dbReference type="ARBA" id="ARBA00022960"/>
    </source>
</evidence>
<dbReference type="InterPro" id="IPR013221">
    <property type="entry name" value="Mur_ligase_cen"/>
</dbReference>
<comment type="caution">
    <text evidence="15">The sequence shown here is derived from an EMBL/GenBank/DDBJ whole genome shotgun (WGS) entry which is preliminary data.</text>
</comment>
<keyword evidence="3 10" id="KW-0132">Cell division</keyword>
<name>A0A432WUW6_9GAMM</name>
<evidence type="ECO:0000259" key="12">
    <source>
        <dbReference type="Pfam" id="PF01225"/>
    </source>
</evidence>
<dbReference type="InterPro" id="IPR051046">
    <property type="entry name" value="MurCDEF_CellWall_CoF430Synth"/>
</dbReference>
<dbReference type="GO" id="GO:0005737">
    <property type="term" value="C:cytoplasm"/>
    <property type="evidence" value="ECO:0007669"/>
    <property type="project" value="UniProtKB-SubCell"/>
</dbReference>
<dbReference type="GO" id="GO:0071555">
    <property type="term" value="P:cell wall organization"/>
    <property type="evidence" value="ECO:0007669"/>
    <property type="project" value="UniProtKB-KW"/>
</dbReference>
<dbReference type="GO" id="GO:0008766">
    <property type="term" value="F:UDP-N-acetylmuramoylalanyl-D-glutamyl-2,6-diaminopimelate-D-alanyl-D-alanine ligase activity"/>
    <property type="evidence" value="ECO:0007669"/>
    <property type="project" value="RHEA"/>
</dbReference>
<dbReference type="Proteomes" id="UP000286934">
    <property type="component" value="Unassembled WGS sequence"/>
</dbReference>
<dbReference type="InterPro" id="IPR035911">
    <property type="entry name" value="MurE/MurF_N"/>
</dbReference>
<dbReference type="GO" id="GO:0005524">
    <property type="term" value="F:ATP binding"/>
    <property type="evidence" value="ECO:0007669"/>
    <property type="project" value="UniProtKB-UniRule"/>
</dbReference>
<keyword evidence="1 10" id="KW-0963">Cytoplasm</keyword>
<evidence type="ECO:0000256" key="4">
    <source>
        <dbReference type="ARBA" id="ARBA00022741"/>
    </source>
</evidence>
<dbReference type="Pfam" id="PF02875">
    <property type="entry name" value="Mur_ligase_C"/>
    <property type="match status" value="1"/>
</dbReference>
<comment type="pathway">
    <text evidence="10 11">Cell wall biogenesis; peptidoglycan biosynthesis.</text>
</comment>
<dbReference type="InterPro" id="IPR036565">
    <property type="entry name" value="Mur-like_cat_sf"/>
</dbReference>
<keyword evidence="5 10" id="KW-0067">ATP-binding</keyword>
<dbReference type="GO" id="GO:0009252">
    <property type="term" value="P:peptidoglycan biosynthetic process"/>
    <property type="evidence" value="ECO:0007669"/>
    <property type="project" value="UniProtKB-UniRule"/>
</dbReference>
<dbReference type="GO" id="GO:0051301">
    <property type="term" value="P:cell division"/>
    <property type="evidence" value="ECO:0007669"/>
    <property type="project" value="UniProtKB-KW"/>
</dbReference>
<keyword evidence="6 10" id="KW-0133">Cell shape</keyword>
<gene>
    <name evidence="10 15" type="primary">murF</name>
    <name evidence="15" type="ORF">CWE13_06215</name>
</gene>
<dbReference type="PANTHER" id="PTHR43024:SF1">
    <property type="entry name" value="UDP-N-ACETYLMURAMOYL-TRIPEPTIDE--D-ALANYL-D-ALANINE LIGASE"/>
    <property type="match status" value="1"/>
</dbReference>
<dbReference type="Gene3D" id="3.90.190.20">
    <property type="entry name" value="Mur ligase, C-terminal domain"/>
    <property type="match status" value="1"/>
</dbReference>
<dbReference type="EMBL" id="PIPP01000002">
    <property type="protein sequence ID" value="RUO37547.1"/>
    <property type="molecule type" value="Genomic_DNA"/>
</dbReference>
<dbReference type="InterPro" id="IPR000713">
    <property type="entry name" value="Mur_ligase_N"/>
</dbReference>
<keyword evidence="4 10" id="KW-0547">Nucleotide-binding</keyword>
<dbReference type="InterPro" id="IPR004101">
    <property type="entry name" value="Mur_ligase_C"/>
</dbReference>
<dbReference type="InterPro" id="IPR036615">
    <property type="entry name" value="Mur_ligase_C_dom_sf"/>
</dbReference>
<evidence type="ECO:0000256" key="9">
    <source>
        <dbReference type="ARBA" id="ARBA00023316"/>
    </source>
</evidence>
<evidence type="ECO:0000256" key="3">
    <source>
        <dbReference type="ARBA" id="ARBA00022618"/>
    </source>
</evidence>
<dbReference type="PANTHER" id="PTHR43024">
    <property type="entry name" value="UDP-N-ACETYLMURAMOYL-TRIPEPTIDE--D-ALANYL-D-ALANINE LIGASE"/>
    <property type="match status" value="1"/>
</dbReference>
<dbReference type="Pfam" id="PF08245">
    <property type="entry name" value="Mur_ligase_M"/>
    <property type="match status" value="1"/>
</dbReference>
<dbReference type="RefSeq" id="WP_126806878.1">
    <property type="nucleotide sequence ID" value="NZ_PIPP01000002.1"/>
</dbReference>
<dbReference type="Gene3D" id="3.40.1190.10">
    <property type="entry name" value="Mur-like, catalytic domain"/>
    <property type="match status" value="1"/>
</dbReference>
<organism evidence="15 16">
    <name type="scientific">Aliidiomarina shirensis</name>
    <dbReference type="NCBI Taxonomy" id="1048642"/>
    <lineage>
        <taxon>Bacteria</taxon>
        <taxon>Pseudomonadati</taxon>
        <taxon>Pseudomonadota</taxon>
        <taxon>Gammaproteobacteria</taxon>
        <taxon>Alteromonadales</taxon>
        <taxon>Idiomarinaceae</taxon>
        <taxon>Aliidiomarina</taxon>
    </lineage>
</organism>
<keyword evidence="9 10" id="KW-0961">Cell wall biogenesis/degradation</keyword>
<accession>A0A432WUW6</accession>
<feature type="binding site" evidence="10">
    <location>
        <begin position="120"/>
        <end position="126"/>
    </location>
    <ligand>
        <name>ATP</name>
        <dbReference type="ChEBI" id="CHEBI:30616"/>
    </ligand>
</feature>
<dbReference type="SUPFAM" id="SSF63418">
    <property type="entry name" value="MurE/MurF N-terminal domain"/>
    <property type="match status" value="1"/>
</dbReference>
<dbReference type="AlphaFoldDB" id="A0A432WUW6"/>
<comment type="catalytic activity">
    <reaction evidence="10 11">
        <text>D-alanyl-D-alanine + UDP-N-acetyl-alpha-D-muramoyl-L-alanyl-gamma-D-glutamyl-meso-2,6-diaminopimelate + ATP = UDP-N-acetyl-alpha-D-muramoyl-L-alanyl-gamma-D-glutamyl-meso-2,6-diaminopimeloyl-D-alanyl-D-alanine + ADP + phosphate + H(+)</text>
        <dbReference type="Rhea" id="RHEA:28374"/>
        <dbReference type="ChEBI" id="CHEBI:15378"/>
        <dbReference type="ChEBI" id="CHEBI:30616"/>
        <dbReference type="ChEBI" id="CHEBI:43474"/>
        <dbReference type="ChEBI" id="CHEBI:57822"/>
        <dbReference type="ChEBI" id="CHEBI:61386"/>
        <dbReference type="ChEBI" id="CHEBI:83905"/>
        <dbReference type="ChEBI" id="CHEBI:456216"/>
        <dbReference type="EC" id="6.3.2.10"/>
    </reaction>
</comment>
<comment type="function">
    <text evidence="10 11">Involved in cell wall formation. Catalyzes the final step in the synthesis of UDP-N-acetylmuramoyl-pentapeptide, the precursor of murein.</text>
</comment>
<evidence type="ECO:0000256" key="10">
    <source>
        <dbReference type="HAMAP-Rule" id="MF_02019"/>
    </source>
</evidence>
<protein>
    <recommendedName>
        <fullName evidence="10 11">UDP-N-acetylmuramoyl-tripeptide--D-alanyl-D-alanine ligase</fullName>
        <ecNumber evidence="10 11">6.3.2.10</ecNumber>
    </recommendedName>
    <alternativeName>
        <fullName evidence="10">D-alanyl-D-alanine-adding enzyme</fullName>
    </alternativeName>
</protein>
<evidence type="ECO:0000313" key="15">
    <source>
        <dbReference type="EMBL" id="RUO37547.1"/>
    </source>
</evidence>
<keyword evidence="8 10" id="KW-0131">Cell cycle</keyword>
<reference evidence="16" key="1">
    <citation type="journal article" date="2018" name="Front. Microbiol.">
        <title>Genome-Based Analysis Reveals the Taxonomy and Diversity of the Family Idiomarinaceae.</title>
        <authorList>
            <person name="Liu Y."/>
            <person name="Lai Q."/>
            <person name="Shao Z."/>
        </authorList>
    </citation>
    <scope>NUCLEOTIDE SEQUENCE [LARGE SCALE GENOMIC DNA]</scope>
    <source>
        <strain evidence="16">AIS</strain>
    </source>
</reference>
<feature type="domain" description="Mur ligase N-terminal catalytic" evidence="12">
    <location>
        <begin position="39"/>
        <end position="106"/>
    </location>
</feature>
<evidence type="ECO:0000256" key="11">
    <source>
        <dbReference type="RuleBase" id="RU004136"/>
    </source>
</evidence>
<evidence type="ECO:0000256" key="8">
    <source>
        <dbReference type="ARBA" id="ARBA00023306"/>
    </source>
</evidence>
<dbReference type="Pfam" id="PF01225">
    <property type="entry name" value="Mur_ligase"/>
    <property type="match status" value="1"/>
</dbReference>
<feature type="domain" description="Mur ligase C-terminal" evidence="13">
    <location>
        <begin position="337"/>
        <end position="459"/>
    </location>
</feature>
<dbReference type="UniPathway" id="UPA00219"/>
<dbReference type="EC" id="6.3.2.10" evidence="10 11"/>
<evidence type="ECO:0000256" key="2">
    <source>
        <dbReference type="ARBA" id="ARBA00022598"/>
    </source>
</evidence>
<keyword evidence="7 10" id="KW-0573">Peptidoglycan synthesis</keyword>
<evidence type="ECO:0000313" key="16">
    <source>
        <dbReference type="Proteomes" id="UP000286934"/>
    </source>
</evidence>
<dbReference type="NCBIfam" id="TIGR01143">
    <property type="entry name" value="murF"/>
    <property type="match status" value="1"/>
</dbReference>
<keyword evidence="2 10" id="KW-0436">Ligase</keyword>
<comment type="similarity">
    <text evidence="10">Belongs to the MurCDEF family. MurF subfamily.</text>
</comment>
<dbReference type="OrthoDB" id="9801978at2"/>
<comment type="subcellular location">
    <subcellularLocation>
        <location evidence="10 11">Cytoplasm</location>
    </subcellularLocation>
</comment>
<keyword evidence="16" id="KW-1185">Reference proteome</keyword>
<dbReference type="GO" id="GO:0008360">
    <property type="term" value="P:regulation of cell shape"/>
    <property type="evidence" value="ECO:0007669"/>
    <property type="project" value="UniProtKB-KW"/>
</dbReference>
<evidence type="ECO:0000256" key="5">
    <source>
        <dbReference type="ARBA" id="ARBA00022840"/>
    </source>
</evidence>
<sequence>MIPVSLEWVAEKTNGKLQGSSGEALLPGSCVAQHLVTGNVVIDSRQVQPEDLFVALKGPNHDAHDYAEAVAAAGAIAIICSRPLDCEVAQILVEDTHAALGMLAAAVKAAVAPRSVAITGSSGKTTVKEMVAAILRQAPSVSGEVLATKGNFNNDIGVPLTLLSLTHAHTYGVFELGANHRGEIAYTTSLVKPDVALINNIAPAHVEGFGDVCGVAKAKSEIFRGLPSEGIAITNADSDFHEHWQRDLAGMKHLTFGLDAKTADISAANIRLDSDGCAQFDLHINGPKDSEVAEVKLSLPGKHNVKNALAAISICQSFGLPVSEIVSGFAGMVAVPGRMNVHNPRRGVRVIDDTYNANVGSAKAAIDVLASLPGKRIFVFGDMGELGTQARAYHEEVGAHAITVGIDGLFTLGVLSQSASEIFNGHGGRHFDSVESLVTALLALIQQTSEVTILVKGSRSSRMERIVESLLTEDLQLHSRGKAAC</sequence>
<evidence type="ECO:0000259" key="13">
    <source>
        <dbReference type="Pfam" id="PF02875"/>
    </source>
</evidence>
<dbReference type="SUPFAM" id="SSF53244">
    <property type="entry name" value="MurD-like peptide ligases, peptide-binding domain"/>
    <property type="match status" value="1"/>
</dbReference>
<dbReference type="InterPro" id="IPR005863">
    <property type="entry name" value="UDP-N-AcMur_synth"/>
</dbReference>
<evidence type="ECO:0000256" key="1">
    <source>
        <dbReference type="ARBA" id="ARBA00022490"/>
    </source>
</evidence>
<evidence type="ECO:0000256" key="7">
    <source>
        <dbReference type="ARBA" id="ARBA00022984"/>
    </source>
</evidence>
<proteinExistence type="inferred from homology"/>
<feature type="domain" description="Mur ligase central" evidence="14">
    <location>
        <begin position="118"/>
        <end position="314"/>
    </location>
</feature>
<dbReference type="Gene3D" id="3.40.1390.10">
    <property type="entry name" value="MurE/MurF, N-terminal domain"/>
    <property type="match status" value="1"/>
</dbReference>
<evidence type="ECO:0000259" key="14">
    <source>
        <dbReference type="Pfam" id="PF08245"/>
    </source>
</evidence>